<proteinExistence type="inferred from homology"/>
<evidence type="ECO:0000256" key="5">
    <source>
        <dbReference type="ARBA" id="ARBA00022833"/>
    </source>
</evidence>
<name>A0A328UJ91_9FIRM</name>
<keyword evidence="10" id="KW-1185">Reference proteome</keyword>
<dbReference type="EMBL" id="QLYR01000001">
    <property type="protein sequence ID" value="RAQ30270.1"/>
    <property type="molecule type" value="Genomic_DNA"/>
</dbReference>
<evidence type="ECO:0000256" key="4">
    <source>
        <dbReference type="ARBA" id="ARBA00022801"/>
    </source>
</evidence>
<keyword evidence="2 7" id="KW-0819">tRNA processing</keyword>
<dbReference type="InterPro" id="IPR016192">
    <property type="entry name" value="APOBEC/CMP_deaminase_Zn-bd"/>
</dbReference>
<feature type="binding site" evidence="7">
    <location>
        <position position="86"/>
    </location>
    <ligand>
        <name>Zn(2+)</name>
        <dbReference type="ChEBI" id="CHEBI:29105"/>
        <note>catalytic</note>
    </ligand>
</feature>
<evidence type="ECO:0000313" key="10">
    <source>
        <dbReference type="Proteomes" id="UP000249377"/>
    </source>
</evidence>
<dbReference type="AlphaFoldDB" id="A0A328UJ91"/>
<dbReference type="EC" id="3.5.4.33" evidence="7"/>
<evidence type="ECO:0000256" key="7">
    <source>
        <dbReference type="HAMAP-Rule" id="MF_00972"/>
    </source>
</evidence>
<evidence type="ECO:0000256" key="3">
    <source>
        <dbReference type="ARBA" id="ARBA00022723"/>
    </source>
</evidence>
<dbReference type="RefSeq" id="WP_112331467.1">
    <property type="nucleotide sequence ID" value="NZ_QLYR01000001.1"/>
</dbReference>
<gene>
    <name evidence="7" type="primary">tadA</name>
    <name evidence="9" type="ORF">DPQ25_01820</name>
</gene>
<dbReference type="HAMAP" id="MF_00972">
    <property type="entry name" value="tRNA_aden_deaminase"/>
    <property type="match status" value="1"/>
</dbReference>
<dbReference type="PANTHER" id="PTHR11079">
    <property type="entry name" value="CYTOSINE DEAMINASE FAMILY MEMBER"/>
    <property type="match status" value="1"/>
</dbReference>
<accession>A0A328UJ91</accession>
<comment type="caution">
    <text evidence="9">The sequence shown here is derived from an EMBL/GenBank/DDBJ whole genome shotgun (WGS) entry which is preliminary data.</text>
</comment>
<evidence type="ECO:0000256" key="2">
    <source>
        <dbReference type="ARBA" id="ARBA00022694"/>
    </source>
</evidence>
<dbReference type="Proteomes" id="UP000249377">
    <property type="component" value="Unassembled WGS sequence"/>
</dbReference>
<dbReference type="InterPro" id="IPR016193">
    <property type="entry name" value="Cytidine_deaminase-like"/>
</dbReference>
<comment type="function">
    <text evidence="7">Catalyzes the deamination of adenosine to inosine at the wobble position 34 of tRNA(Arg2).</text>
</comment>
<feature type="active site" description="Proton donor" evidence="7">
    <location>
        <position position="58"/>
    </location>
</feature>
<dbReference type="GO" id="GO:0002100">
    <property type="term" value="P:tRNA wobble adenosine to inosine editing"/>
    <property type="evidence" value="ECO:0007669"/>
    <property type="project" value="UniProtKB-UniRule"/>
</dbReference>
<dbReference type="InterPro" id="IPR028883">
    <property type="entry name" value="tRNA_aden_deaminase"/>
</dbReference>
<organism evidence="9 10">
    <name type="scientific">Hydrogeniiclostridium mannosilyticum</name>
    <dbReference type="NCBI Taxonomy" id="2764322"/>
    <lineage>
        <taxon>Bacteria</taxon>
        <taxon>Bacillati</taxon>
        <taxon>Bacillota</taxon>
        <taxon>Clostridia</taxon>
        <taxon>Eubacteriales</taxon>
        <taxon>Acutalibacteraceae</taxon>
        <taxon>Hydrogeniiclostridium</taxon>
    </lineage>
</organism>
<evidence type="ECO:0000256" key="6">
    <source>
        <dbReference type="ARBA" id="ARBA00048045"/>
    </source>
</evidence>
<feature type="domain" description="CMP/dCMP-type deaminase" evidence="8">
    <location>
        <begin position="5"/>
        <end position="115"/>
    </location>
</feature>
<dbReference type="InterPro" id="IPR058535">
    <property type="entry name" value="MafB19-deam"/>
</dbReference>
<dbReference type="SUPFAM" id="SSF53927">
    <property type="entry name" value="Cytidine deaminase-like"/>
    <property type="match status" value="1"/>
</dbReference>
<comment type="similarity">
    <text evidence="1">Belongs to the cytidine and deoxycytidylate deaminase family. ADAT2 subfamily.</text>
</comment>
<dbReference type="Gene3D" id="3.40.140.10">
    <property type="entry name" value="Cytidine Deaminase, domain 2"/>
    <property type="match status" value="1"/>
</dbReference>
<evidence type="ECO:0000256" key="1">
    <source>
        <dbReference type="ARBA" id="ARBA00010669"/>
    </source>
</evidence>
<dbReference type="CDD" id="cd01285">
    <property type="entry name" value="nucleoside_deaminase"/>
    <property type="match status" value="1"/>
</dbReference>
<comment type="catalytic activity">
    <reaction evidence="6 7">
        <text>adenosine(34) in tRNA + H2O + H(+) = inosine(34) in tRNA + NH4(+)</text>
        <dbReference type="Rhea" id="RHEA:43168"/>
        <dbReference type="Rhea" id="RHEA-COMP:10373"/>
        <dbReference type="Rhea" id="RHEA-COMP:10374"/>
        <dbReference type="ChEBI" id="CHEBI:15377"/>
        <dbReference type="ChEBI" id="CHEBI:15378"/>
        <dbReference type="ChEBI" id="CHEBI:28938"/>
        <dbReference type="ChEBI" id="CHEBI:74411"/>
        <dbReference type="ChEBI" id="CHEBI:82852"/>
        <dbReference type="EC" id="3.5.4.33"/>
    </reaction>
</comment>
<protein>
    <recommendedName>
        <fullName evidence="7">tRNA-specific adenosine deaminase</fullName>
        <ecNumber evidence="7">3.5.4.33</ecNumber>
    </recommendedName>
</protein>
<keyword evidence="3 7" id="KW-0479">Metal-binding</keyword>
<keyword evidence="4 7" id="KW-0378">Hydrolase</keyword>
<dbReference type="PROSITE" id="PS51747">
    <property type="entry name" value="CYT_DCMP_DEAMINASES_2"/>
    <property type="match status" value="1"/>
</dbReference>
<dbReference type="InterPro" id="IPR002125">
    <property type="entry name" value="CMP_dCMP_dom"/>
</dbReference>
<reference evidence="9 10" key="1">
    <citation type="submission" date="2018-06" db="EMBL/GenBank/DDBJ databases">
        <title>Noncontiguous genome sequence of Ruminococcaceae bacterium ASD2818.</title>
        <authorList>
            <person name="Chaplin A.V."/>
            <person name="Sokolova S.R."/>
            <person name="Kochetkova T.O."/>
            <person name="Goltsov A.Y."/>
            <person name="Trofimov D.Y."/>
            <person name="Efimov B.A."/>
        </authorList>
    </citation>
    <scope>NUCLEOTIDE SEQUENCE [LARGE SCALE GENOMIC DNA]</scope>
    <source>
        <strain evidence="9 10">ASD2818</strain>
    </source>
</reference>
<dbReference type="GO" id="GO:0008270">
    <property type="term" value="F:zinc ion binding"/>
    <property type="evidence" value="ECO:0007669"/>
    <property type="project" value="UniProtKB-UniRule"/>
</dbReference>
<dbReference type="GO" id="GO:0052717">
    <property type="term" value="F:tRNA-specific adenosine-34 deaminase activity"/>
    <property type="evidence" value="ECO:0007669"/>
    <property type="project" value="UniProtKB-UniRule"/>
</dbReference>
<comment type="cofactor">
    <cofactor evidence="7">
        <name>Zn(2+)</name>
        <dbReference type="ChEBI" id="CHEBI:29105"/>
    </cofactor>
    <text evidence="7">Binds 1 zinc ion per subunit.</text>
</comment>
<evidence type="ECO:0000313" key="9">
    <source>
        <dbReference type="EMBL" id="RAQ30270.1"/>
    </source>
</evidence>
<comment type="subunit">
    <text evidence="7">Homodimer.</text>
</comment>
<dbReference type="Pfam" id="PF14437">
    <property type="entry name" value="MafB19-deam"/>
    <property type="match status" value="1"/>
</dbReference>
<sequence>MEQLEKDEKYMRLALALAHEAALAGEVPVGAVVTRGDEVVACGRNRREQDKNALCHAELEAIDAACRKLGGWRLWECTLYVTLEPCPMCTGAVINARLKRLVFGAYDPKAGSCGSVANLFTLPYNHHPLVVPGILAEDCAAELKRFFKDLRKQRAAGNVAAWKKPGISRFD</sequence>
<keyword evidence="5 7" id="KW-0862">Zinc</keyword>
<evidence type="ECO:0000259" key="8">
    <source>
        <dbReference type="PROSITE" id="PS51747"/>
    </source>
</evidence>
<dbReference type="PANTHER" id="PTHR11079:SF179">
    <property type="entry name" value="TRNA(ADENINE(34)) DEAMINASE, CHLOROPLASTIC"/>
    <property type="match status" value="1"/>
</dbReference>
<feature type="binding site" evidence="7">
    <location>
        <position position="56"/>
    </location>
    <ligand>
        <name>Zn(2+)</name>
        <dbReference type="ChEBI" id="CHEBI:29105"/>
        <note>catalytic</note>
    </ligand>
</feature>
<dbReference type="PROSITE" id="PS00903">
    <property type="entry name" value="CYT_DCMP_DEAMINASES_1"/>
    <property type="match status" value="1"/>
</dbReference>
<feature type="binding site" evidence="7">
    <location>
        <position position="89"/>
    </location>
    <ligand>
        <name>Zn(2+)</name>
        <dbReference type="ChEBI" id="CHEBI:29105"/>
        <note>catalytic</note>
    </ligand>
</feature>